<protein>
    <submittedName>
        <fullName evidence="5">Unannotated protein</fullName>
    </submittedName>
</protein>
<organism evidence="5">
    <name type="scientific">freshwater metagenome</name>
    <dbReference type="NCBI Taxonomy" id="449393"/>
    <lineage>
        <taxon>unclassified sequences</taxon>
        <taxon>metagenomes</taxon>
        <taxon>ecological metagenomes</taxon>
    </lineage>
</organism>
<reference evidence="5" key="1">
    <citation type="submission" date="2020-05" db="EMBL/GenBank/DDBJ databases">
        <authorList>
            <person name="Chiriac C."/>
            <person name="Salcher M."/>
            <person name="Ghai R."/>
            <person name="Kavagutti S V."/>
        </authorList>
    </citation>
    <scope>NUCLEOTIDE SEQUENCE</scope>
</reference>
<dbReference type="AlphaFoldDB" id="A0A6J6SY80"/>
<evidence type="ECO:0000259" key="4">
    <source>
        <dbReference type="Pfam" id="PF13193"/>
    </source>
</evidence>
<dbReference type="InterPro" id="IPR042099">
    <property type="entry name" value="ANL_N_sf"/>
</dbReference>
<evidence type="ECO:0000259" key="3">
    <source>
        <dbReference type="Pfam" id="PF00501"/>
    </source>
</evidence>
<dbReference type="Pfam" id="PF00501">
    <property type="entry name" value="AMP-binding"/>
    <property type="match status" value="1"/>
</dbReference>
<dbReference type="GO" id="GO:0031956">
    <property type="term" value="F:medium-chain fatty acid-CoA ligase activity"/>
    <property type="evidence" value="ECO:0007669"/>
    <property type="project" value="TreeGrafter"/>
</dbReference>
<dbReference type="SUPFAM" id="SSF56801">
    <property type="entry name" value="Acetyl-CoA synthetase-like"/>
    <property type="match status" value="1"/>
</dbReference>
<comment type="similarity">
    <text evidence="1">Belongs to the ATP-dependent AMP-binding enzyme family.</text>
</comment>
<accession>A0A6J6SY80</accession>
<gene>
    <name evidence="5" type="ORF">UFOPK2766_00943</name>
</gene>
<feature type="domain" description="AMP-dependent synthetase/ligase" evidence="3">
    <location>
        <begin position="9"/>
        <end position="367"/>
    </location>
</feature>
<feature type="domain" description="AMP-binding enzyme C-terminal" evidence="4">
    <location>
        <begin position="418"/>
        <end position="492"/>
    </location>
</feature>
<dbReference type="Gene3D" id="3.30.300.30">
    <property type="match status" value="1"/>
</dbReference>
<dbReference type="PANTHER" id="PTHR43201:SF5">
    <property type="entry name" value="MEDIUM-CHAIN ACYL-COA LIGASE ACSF2, MITOCHONDRIAL"/>
    <property type="match status" value="1"/>
</dbReference>
<evidence type="ECO:0000313" key="5">
    <source>
        <dbReference type="EMBL" id="CAB4739665.1"/>
    </source>
</evidence>
<name>A0A6J6SY80_9ZZZZ</name>
<evidence type="ECO:0000256" key="1">
    <source>
        <dbReference type="ARBA" id="ARBA00006432"/>
    </source>
</evidence>
<keyword evidence="2" id="KW-0436">Ligase</keyword>
<dbReference type="InterPro" id="IPR045851">
    <property type="entry name" value="AMP-bd_C_sf"/>
</dbReference>
<dbReference type="GO" id="GO:0006631">
    <property type="term" value="P:fatty acid metabolic process"/>
    <property type="evidence" value="ECO:0007669"/>
    <property type="project" value="TreeGrafter"/>
</dbReference>
<evidence type="ECO:0000256" key="2">
    <source>
        <dbReference type="ARBA" id="ARBA00022598"/>
    </source>
</evidence>
<dbReference type="EMBL" id="CAEZYU010000035">
    <property type="protein sequence ID" value="CAB4739665.1"/>
    <property type="molecule type" value="Genomic_DNA"/>
</dbReference>
<dbReference type="PANTHER" id="PTHR43201">
    <property type="entry name" value="ACYL-COA SYNTHETASE"/>
    <property type="match status" value="1"/>
</dbReference>
<dbReference type="Pfam" id="PF13193">
    <property type="entry name" value="AMP-binding_C"/>
    <property type="match status" value="1"/>
</dbReference>
<sequence length="512" mass="55177">MSTIWQLIEQRAAQTPDAVIFVTEDDTRMTFGEFRDAAEVCAAGLAGLGVTSQTRVTWQLPTCIPAIVASAALARLDAVQSPVLHLYREKELGFVMRHTQAEFCIVPSVWKGFDFTAMANALAAEMSPPPVVLSLDSLPAGDPSDLGPVPEFAEGEEPIRWIYSTSGTTSDPKGVLHTDATLIAGGQGLADALQMTADDVGSMAFPFAHIAGPDYLVMMLISGMSAVLIEAFNPVDAVATYAKNGVTMAGGSTAFYQMFLAEQRKQPETKVMPALRALSGGGAPMPPEIYREVLDEMGIKVCHGYGMTEIPMITQGSPTDSDDQLSHTTGKPVTGADVRIVAEDGSLATAGVDGEVRVKGPMVAKGYTNPELTEQAFDENGYFRTGDIGHLRPDGHVVLTGRIKDIIIRKGENISAKEIEDLLYAHPGVGDVAVIGLPDRERGERVCAVVERPAEGDVITFEEMVSYLSEQGLTRFKTPEQLEVVDSLPRNETLRKVLKYQLRDSFADKAWP</sequence>
<dbReference type="Gene3D" id="3.40.50.12780">
    <property type="entry name" value="N-terminal domain of ligase-like"/>
    <property type="match status" value="1"/>
</dbReference>
<dbReference type="InterPro" id="IPR000873">
    <property type="entry name" value="AMP-dep_synth/lig_dom"/>
</dbReference>
<dbReference type="InterPro" id="IPR025110">
    <property type="entry name" value="AMP-bd_C"/>
</dbReference>
<proteinExistence type="inferred from homology"/>